<keyword evidence="8" id="KW-1185">Reference proteome</keyword>
<dbReference type="PANTHER" id="PTHR24171:SF8">
    <property type="entry name" value="BRCA1-ASSOCIATED RING DOMAIN PROTEIN 1"/>
    <property type="match status" value="1"/>
</dbReference>
<dbReference type="OrthoDB" id="496981at2759"/>
<keyword evidence="1" id="KW-0677">Repeat</keyword>
<dbReference type="GO" id="GO:0008270">
    <property type="term" value="F:zinc ion binding"/>
    <property type="evidence" value="ECO:0007669"/>
    <property type="project" value="UniProtKB-KW"/>
</dbReference>
<dbReference type="Pfam" id="PF00096">
    <property type="entry name" value="zf-C2H2"/>
    <property type="match status" value="1"/>
</dbReference>
<reference evidence="7 8" key="1">
    <citation type="submission" date="2020-02" db="EMBL/GenBank/DDBJ databases">
        <authorList>
            <person name="Ferguson B K."/>
        </authorList>
    </citation>
    <scope>NUCLEOTIDE SEQUENCE [LARGE SCALE GENOMIC DNA]</scope>
</reference>
<evidence type="ECO:0000256" key="2">
    <source>
        <dbReference type="ARBA" id="ARBA00023043"/>
    </source>
</evidence>
<name>A0A6H5IIU2_9HYME</name>
<dbReference type="InterPro" id="IPR036236">
    <property type="entry name" value="Znf_C2H2_sf"/>
</dbReference>
<feature type="compositionally biased region" description="Basic and acidic residues" evidence="5">
    <location>
        <begin position="158"/>
        <end position="168"/>
    </location>
</feature>
<dbReference type="Gene3D" id="3.30.160.60">
    <property type="entry name" value="Classic Zinc Finger"/>
    <property type="match status" value="1"/>
</dbReference>
<evidence type="ECO:0000256" key="3">
    <source>
        <dbReference type="PROSITE-ProRule" id="PRU00023"/>
    </source>
</evidence>
<dbReference type="EMBL" id="CADCXV010000840">
    <property type="protein sequence ID" value="CAB0036999.1"/>
    <property type="molecule type" value="Genomic_DNA"/>
</dbReference>
<feature type="compositionally biased region" description="Low complexity" evidence="5">
    <location>
        <begin position="279"/>
        <end position="290"/>
    </location>
</feature>
<dbReference type="SUPFAM" id="SSF48403">
    <property type="entry name" value="Ankyrin repeat"/>
    <property type="match status" value="1"/>
</dbReference>
<feature type="region of interest" description="Disordered" evidence="5">
    <location>
        <begin position="157"/>
        <end position="316"/>
    </location>
</feature>
<dbReference type="SUPFAM" id="SSF57667">
    <property type="entry name" value="beta-beta-alpha zinc fingers"/>
    <property type="match status" value="1"/>
</dbReference>
<organism evidence="7 8">
    <name type="scientific">Trichogramma brassicae</name>
    <dbReference type="NCBI Taxonomy" id="86971"/>
    <lineage>
        <taxon>Eukaryota</taxon>
        <taxon>Metazoa</taxon>
        <taxon>Ecdysozoa</taxon>
        <taxon>Arthropoda</taxon>
        <taxon>Hexapoda</taxon>
        <taxon>Insecta</taxon>
        <taxon>Pterygota</taxon>
        <taxon>Neoptera</taxon>
        <taxon>Endopterygota</taxon>
        <taxon>Hymenoptera</taxon>
        <taxon>Apocrita</taxon>
        <taxon>Proctotrupomorpha</taxon>
        <taxon>Chalcidoidea</taxon>
        <taxon>Trichogrammatidae</taxon>
        <taxon>Trichogramma</taxon>
    </lineage>
</organism>
<feature type="compositionally biased region" description="Low complexity" evidence="5">
    <location>
        <begin position="302"/>
        <end position="316"/>
    </location>
</feature>
<feature type="compositionally biased region" description="Low complexity" evidence="5">
    <location>
        <begin position="227"/>
        <end position="236"/>
    </location>
</feature>
<dbReference type="GO" id="GO:0004842">
    <property type="term" value="F:ubiquitin-protein transferase activity"/>
    <property type="evidence" value="ECO:0007669"/>
    <property type="project" value="TreeGrafter"/>
</dbReference>
<dbReference type="PROSITE" id="PS50297">
    <property type="entry name" value="ANK_REP_REGION"/>
    <property type="match status" value="1"/>
</dbReference>
<dbReference type="Gene3D" id="1.25.40.20">
    <property type="entry name" value="Ankyrin repeat-containing domain"/>
    <property type="match status" value="1"/>
</dbReference>
<dbReference type="SMART" id="SM00248">
    <property type="entry name" value="ANK"/>
    <property type="match status" value="3"/>
</dbReference>
<keyword evidence="2 3" id="KW-0040">ANK repeat</keyword>
<evidence type="ECO:0000313" key="7">
    <source>
        <dbReference type="EMBL" id="CAB0036999.1"/>
    </source>
</evidence>
<dbReference type="InterPro" id="IPR013087">
    <property type="entry name" value="Znf_C2H2_type"/>
</dbReference>
<protein>
    <recommendedName>
        <fullName evidence="6">C2H2-type domain-containing protein</fullName>
    </recommendedName>
</protein>
<feature type="compositionally biased region" description="Basic residues" evidence="5">
    <location>
        <begin position="199"/>
        <end position="208"/>
    </location>
</feature>
<feature type="compositionally biased region" description="Basic and acidic residues" evidence="5">
    <location>
        <begin position="237"/>
        <end position="246"/>
    </location>
</feature>
<dbReference type="GO" id="GO:0031436">
    <property type="term" value="C:BRCA1-BARD1 complex"/>
    <property type="evidence" value="ECO:0007669"/>
    <property type="project" value="TreeGrafter"/>
</dbReference>
<keyword evidence="4" id="KW-0479">Metal-binding</keyword>
<dbReference type="InterPro" id="IPR036770">
    <property type="entry name" value="Ankyrin_rpt-contain_sf"/>
</dbReference>
<dbReference type="Pfam" id="PF12796">
    <property type="entry name" value="Ank_2"/>
    <property type="match status" value="1"/>
</dbReference>
<feature type="domain" description="C2H2-type" evidence="6">
    <location>
        <begin position="575"/>
        <end position="605"/>
    </location>
</feature>
<evidence type="ECO:0000256" key="4">
    <source>
        <dbReference type="PROSITE-ProRule" id="PRU00042"/>
    </source>
</evidence>
<dbReference type="PROSITE" id="PS00028">
    <property type="entry name" value="ZINC_FINGER_C2H2_1"/>
    <property type="match status" value="2"/>
</dbReference>
<feature type="repeat" description="ANK" evidence="3">
    <location>
        <begin position="21"/>
        <end position="53"/>
    </location>
</feature>
<dbReference type="GO" id="GO:0070531">
    <property type="term" value="C:BRCA1-A complex"/>
    <property type="evidence" value="ECO:0007669"/>
    <property type="project" value="TreeGrafter"/>
</dbReference>
<dbReference type="GO" id="GO:0085020">
    <property type="term" value="P:protein K6-linked ubiquitination"/>
    <property type="evidence" value="ECO:0007669"/>
    <property type="project" value="TreeGrafter"/>
</dbReference>
<dbReference type="AlphaFoldDB" id="A0A6H5IIU2"/>
<dbReference type="PANTHER" id="PTHR24171">
    <property type="entry name" value="ANKYRIN REPEAT DOMAIN-CONTAINING PROTEIN 39-RELATED"/>
    <property type="match status" value="1"/>
</dbReference>
<dbReference type="SMART" id="SM00355">
    <property type="entry name" value="ZnF_C2H2"/>
    <property type="match status" value="2"/>
</dbReference>
<feature type="compositionally biased region" description="Low complexity" evidence="5">
    <location>
        <begin position="257"/>
        <end position="269"/>
    </location>
</feature>
<feature type="compositionally biased region" description="Low complexity" evidence="5">
    <location>
        <begin position="169"/>
        <end position="178"/>
    </location>
</feature>
<accession>A0A6H5IIU2</accession>
<keyword evidence="4" id="KW-0862">Zinc</keyword>
<dbReference type="PROSITE" id="PS50088">
    <property type="entry name" value="ANK_REPEAT"/>
    <property type="match status" value="1"/>
</dbReference>
<feature type="compositionally biased region" description="Basic and acidic residues" evidence="5">
    <location>
        <begin position="291"/>
        <end position="301"/>
    </location>
</feature>
<dbReference type="Proteomes" id="UP000479190">
    <property type="component" value="Unassembled WGS sequence"/>
</dbReference>
<gene>
    <name evidence="7" type="ORF">TBRA_LOCUS8836</name>
</gene>
<evidence type="ECO:0000256" key="1">
    <source>
        <dbReference type="ARBA" id="ARBA00022737"/>
    </source>
</evidence>
<dbReference type="PROSITE" id="PS50157">
    <property type="entry name" value="ZINC_FINGER_C2H2_2"/>
    <property type="match status" value="2"/>
</dbReference>
<dbReference type="InterPro" id="IPR002110">
    <property type="entry name" value="Ankyrin_rpt"/>
</dbReference>
<keyword evidence="4" id="KW-0863">Zinc-finger</keyword>
<sequence>MIFKFCHDKHRPVQFNLWNILGWTPLHCAVNRQNRMAIELLLKNGADPNAVDEDGYTPLHACCFCFLYDYVYLLKQFFEINDKLQKTVHVNAVDNKGRTPLKLAVEHLFPDAVDIFLDRGTDLSNLVFPFDTIRRQVQHQHTAQLPEGDRWPQAQERLAARPADRPADRALSAQAAARPGGRVPQAREAQPRPRAGLLRGRRRSRRARPGASARQPVRRPGGERAPARAAALAHPVETGHADREQRAGAQGQSRDSAQALARVQAAADQGPAGLRIGDGRQAQGLRQGQRQGREVSREHRPAGAATQAATVADTAAEARLRRVPGPRRGAAARSSLRVRLLSGGLHGHTESVDLRLVAGYRTSTALNVIHGETHIPYIQDRLNHLSNKFILKIISINNHSLIPDITNLGNSLNTLDKHNIKSNLPILNSYNNLIKITKDLIITHNHPVPYDYEYTKLLQKPPTDLNSGLLIQKSTVWIYVSTCLQRWGRRSALAASLRYAASAPTAPQRCKHTSTVSTPLPALDKLHKCDHDGCDKAYSSQEHLKRHVQIHAAVSTSYQYTRHLETHENNNSKSYKCLFDTCDKVFPKWSLMLKHRTEEHSARAEASNLQRVIGYPDGAPDDGLHHYLPGQMKLDEHQVIHVYVAGDDGEGHDRGQDDLPAVGSVGLLAYVYQCQVDFP</sequence>
<proteinExistence type="predicted"/>
<evidence type="ECO:0000256" key="5">
    <source>
        <dbReference type="SAM" id="MobiDB-lite"/>
    </source>
</evidence>
<feature type="domain" description="C2H2-type" evidence="6">
    <location>
        <begin position="527"/>
        <end position="556"/>
    </location>
</feature>
<evidence type="ECO:0000313" key="8">
    <source>
        <dbReference type="Proteomes" id="UP000479190"/>
    </source>
</evidence>
<evidence type="ECO:0000259" key="6">
    <source>
        <dbReference type="PROSITE" id="PS50157"/>
    </source>
</evidence>